<sequence>MYAVAPYMIKRPAGIRRTFGKGAAFIAPAQRPPSGREKNGKRENQ</sequence>
<protein>
    <submittedName>
        <fullName evidence="2">Uncharacterized protein</fullName>
    </submittedName>
</protein>
<comment type="caution">
    <text evidence="2">The sequence shown here is derived from an EMBL/GenBank/DDBJ whole genome shotgun (WGS) entry which is preliminary data.</text>
</comment>
<dbReference type="HOGENOM" id="CLU_3203555_0_0_10"/>
<keyword evidence="3" id="KW-1185">Reference proteome</keyword>
<gene>
    <name evidence="2" type="ORF">HMPREF9141_1436</name>
</gene>
<evidence type="ECO:0000313" key="2">
    <source>
        <dbReference type="EMBL" id="EGC20032.1"/>
    </source>
</evidence>
<proteinExistence type="predicted"/>
<organism evidence="2 3">
    <name type="scientific">Prevotella multiformis DSM 16608</name>
    <dbReference type="NCBI Taxonomy" id="888743"/>
    <lineage>
        <taxon>Bacteria</taxon>
        <taxon>Pseudomonadati</taxon>
        <taxon>Bacteroidota</taxon>
        <taxon>Bacteroidia</taxon>
        <taxon>Bacteroidales</taxon>
        <taxon>Prevotellaceae</taxon>
        <taxon>Prevotella</taxon>
    </lineage>
</organism>
<evidence type="ECO:0000256" key="1">
    <source>
        <dbReference type="SAM" id="MobiDB-lite"/>
    </source>
</evidence>
<dbReference type="Proteomes" id="UP000005697">
    <property type="component" value="Unassembled WGS sequence"/>
</dbReference>
<dbReference type="AlphaFoldDB" id="F0F769"/>
<reference evidence="2 3" key="1">
    <citation type="submission" date="2011-01" db="EMBL/GenBank/DDBJ databases">
        <authorList>
            <person name="Muzny D."/>
            <person name="Qin X."/>
            <person name="Deng J."/>
            <person name="Jiang H."/>
            <person name="Liu Y."/>
            <person name="Qu J."/>
            <person name="Song X.-Z."/>
            <person name="Zhang L."/>
            <person name="Thornton R."/>
            <person name="Coyle M."/>
            <person name="Francisco L."/>
            <person name="Jackson L."/>
            <person name="Javaid M."/>
            <person name="Korchina V."/>
            <person name="Kovar C."/>
            <person name="Mata R."/>
            <person name="Mathew T."/>
            <person name="Ngo R."/>
            <person name="Nguyen L."/>
            <person name="Nguyen N."/>
            <person name="Okwuonu G."/>
            <person name="Ongeri F."/>
            <person name="Pham C."/>
            <person name="Simmons D."/>
            <person name="Wilczek-Boney K."/>
            <person name="Hale W."/>
            <person name="Jakkamsetti A."/>
            <person name="Pham P."/>
            <person name="Ruth R."/>
            <person name="San Lucas F."/>
            <person name="Warren J."/>
            <person name="Zhang J."/>
            <person name="Zhao Z."/>
            <person name="Zhou C."/>
            <person name="Zhu D."/>
            <person name="Lee S."/>
            <person name="Bess C."/>
            <person name="Blankenburg K."/>
            <person name="Forbes L."/>
            <person name="Fu Q."/>
            <person name="Gubbala S."/>
            <person name="Hirani K."/>
            <person name="Jayaseelan J.C."/>
            <person name="Lara F."/>
            <person name="Munidasa M."/>
            <person name="Palculict T."/>
            <person name="Patil S."/>
            <person name="Pu L.-L."/>
            <person name="Saada N."/>
            <person name="Tang L."/>
            <person name="Weissenberger G."/>
            <person name="Zhu Y."/>
            <person name="Hemphill L."/>
            <person name="Shang Y."/>
            <person name="Youmans B."/>
            <person name="Ayvaz T."/>
            <person name="Ross M."/>
            <person name="Santibanez J."/>
            <person name="Aqrawi P."/>
            <person name="Gross S."/>
            <person name="Joshi V."/>
            <person name="Fowler G."/>
            <person name="Nazareth L."/>
            <person name="Reid J."/>
            <person name="Worley K."/>
            <person name="Petrosino J."/>
            <person name="Highlander S."/>
            <person name="Gibbs R."/>
        </authorList>
    </citation>
    <scope>NUCLEOTIDE SEQUENCE [LARGE SCALE GENOMIC DNA]</scope>
    <source>
        <strain evidence="2 3">DSM 16608</strain>
    </source>
</reference>
<evidence type="ECO:0000313" key="3">
    <source>
        <dbReference type="Proteomes" id="UP000005697"/>
    </source>
</evidence>
<accession>F0F769</accession>
<feature type="compositionally biased region" description="Basic and acidic residues" evidence="1">
    <location>
        <begin position="34"/>
        <end position="45"/>
    </location>
</feature>
<feature type="region of interest" description="Disordered" evidence="1">
    <location>
        <begin position="24"/>
        <end position="45"/>
    </location>
</feature>
<name>F0F769_9BACT</name>
<dbReference type="EMBL" id="AEWX01000020">
    <property type="protein sequence ID" value="EGC20032.1"/>
    <property type="molecule type" value="Genomic_DNA"/>
</dbReference>
<dbReference type="STRING" id="888743.HMPREF9141_1436"/>